<accession>A0A2Z4YRC4</accession>
<dbReference type="AlphaFoldDB" id="A0A2Z4YRC4"/>
<dbReference type="InterPro" id="IPR050065">
    <property type="entry name" value="GlmU-like"/>
</dbReference>
<name>A0A2Z4YRC4_RHILE</name>
<evidence type="ECO:0000259" key="4">
    <source>
        <dbReference type="Pfam" id="PF12804"/>
    </source>
</evidence>
<keyword evidence="5" id="KW-0614">Plasmid</keyword>
<dbReference type="PANTHER" id="PTHR43584">
    <property type="entry name" value="NUCLEOTIDYL TRANSFERASE"/>
    <property type="match status" value="1"/>
</dbReference>
<geneLocation type="plasmid" evidence="5 6">
    <name>unnamed2</name>
</geneLocation>
<dbReference type="GO" id="GO:0016779">
    <property type="term" value="F:nucleotidyltransferase activity"/>
    <property type="evidence" value="ECO:0007669"/>
    <property type="project" value="UniProtKB-KW"/>
</dbReference>
<feature type="domain" description="MobA-like NTP transferase" evidence="4">
    <location>
        <begin position="3"/>
        <end position="135"/>
    </location>
</feature>
<evidence type="ECO:0000256" key="3">
    <source>
        <dbReference type="ARBA" id="ARBA00022842"/>
    </source>
</evidence>
<protein>
    <submittedName>
        <fullName evidence="5">MobA-like NTP transferase domain family protein</fullName>
    </submittedName>
</protein>
<keyword evidence="1 5" id="KW-0808">Transferase</keyword>
<sequence length="232" mass="25519">MKALILVAGHGARLVPAIGETPKALLEIGGRSLLDRQIDLMTELGVERICLATGYHHEAFASRYGDRVDYRYNPFYRESNNIISFLFARDWVMDSDLVVCYGDLLYQPEVLEAALWSPAESALVIDRGRVEEGHALISLKGGNVAEIGRSIPVTSADARFVGIAKFAQRGISPLMQAIEAAVRAGKLGDYYLAGVERLIQEGHAVSPIDVTGCPWTEIDYPEDLDAARRDWA</sequence>
<evidence type="ECO:0000313" key="6">
    <source>
        <dbReference type="Proteomes" id="UP000251166"/>
    </source>
</evidence>
<dbReference type="CDD" id="cd02523">
    <property type="entry name" value="PC_cytidylyltransferase"/>
    <property type="match status" value="1"/>
</dbReference>
<keyword evidence="2" id="KW-0548">Nucleotidyltransferase</keyword>
<organism evidence="5 6">
    <name type="scientific">Rhizobium leguminosarum</name>
    <dbReference type="NCBI Taxonomy" id="384"/>
    <lineage>
        <taxon>Bacteria</taxon>
        <taxon>Pseudomonadati</taxon>
        <taxon>Pseudomonadota</taxon>
        <taxon>Alphaproteobacteria</taxon>
        <taxon>Hyphomicrobiales</taxon>
        <taxon>Rhizobiaceae</taxon>
        <taxon>Rhizobium/Agrobacterium group</taxon>
        <taxon>Rhizobium</taxon>
    </lineage>
</organism>
<dbReference type="InterPro" id="IPR025877">
    <property type="entry name" value="MobA-like_NTP_Trfase"/>
</dbReference>
<keyword evidence="3" id="KW-0460">Magnesium</keyword>
<dbReference type="Pfam" id="PF12804">
    <property type="entry name" value="NTP_transf_3"/>
    <property type="match status" value="1"/>
</dbReference>
<dbReference type="InterPro" id="IPR029044">
    <property type="entry name" value="Nucleotide-diphossugar_trans"/>
</dbReference>
<proteinExistence type="predicted"/>
<dbReference type="Gene3D" id="3.90.550.10">
    <property type="entry name" value="Spore Coat Polysaccharide Biosynthesis Protein SpsA, Chain A"/>
    <property type="match status" value="1"/>
</dbReference>
<evidence type="ECO:0000256" key="1">
    <source>
        <dbReference type="ARBA" id="ARBA00022679"/>
    </source>
</evidence>
<dbReference type="EMBL" id="CP030762">
    <property type="protein sequence ID" value="AXA43686.1"/>
    <property type="molecule type" value="Genomic_DNA"/>
</dbReference>
<gene>
    <name evidence="5" type="ORF">DLJ82_7441</name>
</gene>
<evidence type="ECO:0000256" key="2">
    <source>
        <dbReference type="ARBA" id="ARBA00022695"/>
    </source>
</evidence>
<dbReference type="PANTHER" id="PTHR43584:SF8">
    <property type="entry name" value="N-ACETYLMURAMATE ALPHA-1-PHOSPHATE URIDYLYLTRANSFERASE"/>
    <property type="match status" value="1"/>
</dbReference>
<dbReference type="SUPFAM" id="SSF53448">
    <property type="entry name" value="Nucleotide-diphospho-sugar transferases"/>
    <property type="match status" value="1"/>
</dbReference>
<dbReference type="RefSeq" id="WP_063473639.1">
    <property type="nucleotide sequence ID" value="NZ_CP030762.1"/>
</dbReference>
<dbReference type="Proteomes" id="UP000251166">
    <property type="component" value="Plasmid unnamed2"/>
</dbReference>
<reference evidence="5 6" key="1">
    <citation type="submission" date="2018-07" db="EMBL/GenBank/DDBJ databases">
        <title>Rhizobium leguminosarum strain:ATCC 14479 Genome sequencing and assembly.</title>
        <authorList>
            <person name="Chakraborty R."/>
        </authorList>
    </citation>
    <scope>NUCLEOTIDE SEQUENCE [LARGE SCALE GENOMIC DNA]</scope>
    <source>
        <strain evidence="5 6">ATCC 14479</strain>
        <plasmid evidence="6">Plasmid unnamed2</plasmid>
    </source>
</reference>
<evidence type="ECO:0000313" key="5">
    <source>
        <dbReference type="EMBL" id="AXA43686.1"/>
    </source>
</evidence>